<keyword evidence="2" id="KW-1185">Reference proteome</keyword>
<protein>
    <submittedName>
        <fullName evidence="1">Uncharacterized protein</fullName>
    </submittedName>
</protein>
<dbReference type="EMBL" id="JANKHO010000630">
    <property type="protein sequence ID" value="KAJ3507736.1"/>
    <property type="molecule type" value="Genomic_DNA"/>
</dbReference>
<reference evidence="1" key="1">
    <citation type="submission" date="2022-07" db="EMBL/GenBank/DDBJ databases">
        <title>Genome Sequence of Agrocybe chaxingu.</title>
        <authorList>
            <person name="Buettner E."/>
        </authorList>
    </citation>
    <scope>NUCLEOTIDE SEQUENCE</scope>
    <source>
        <strain evidence="1">MP-N11</strain>
    </source>
</reference>
<dbReference type="Proteomes" id="UP001148786">
    <property type="component" value="Unassembled WGS sequence"/>
</dbReference>
<comment type="caution">
    <text evidence="1">The sequence shown here is derived from an EMBL/GenBank/DDBJ whole genome shotgun (WGS) entry which is preliminary data.</text>
</comment>
<organism evidence="1 2">
    <name type="scientific">Agrocybe chaxingu</name>
    <dbReference type="NCBI Taxonomy" id="84603"/>
    <lineage>
        <taxon>Eukaryota</taxon>
        <taxon>Fungi</taxon>
        <taxon>Dikarya</taxon>
        <taxon>Basidiomycota</taxon>
        <taxon>Agaricomycotina</taxon>
        <taxon>Agaricomycetes</taxon>
        <taxon>Agaricomycetidae</taxon>
        <taxon>Agaricales</taxon>
        <taxon>Agaricineae</taxon>
        <taxon>Strophariaceae</taxon>
        <taxon>Agrocybe</taxon>
    </lineage>
</organism>
<name>A0A9W8JZQ9_9AGAR</name>
<sequence length="132" mass="14762">MSICGLEGHADPAASTSAMRLLANGQPPLLVPLSAYLILELPSSIPRMVGRRVRASVLARVDERDVHFVDAHAGRISRETRKVLRLASWDLKDRFRGAMEERSREVKGAEEMEKKALRAKECFTPASWATHR</sequence>
<accession>A0A9W8JZQ9</accession>
<gene>
    <name evidence="1" type="ORF">NLJ89_g6135</name>
</gene>
<dbReference type="OrthoDB" id="9984778at2759"/>
<evidence type="ECO:0000313" key="2">
    <source>
        <dbReference type="Proteomes" id="UP001148786"/>
    </source>
</evidence>
<proteinExistence type="predicted"/>
<evidence type="ECO:0000313" key="1">
    <source>
        <dbReference type="EMBL" id="KAJ3507736.1"/>
    </source>
</evidence>
<dbReference type="AlphaFoldDB" id="A0A9W8JZQ9"/>